<organism evidence="2 3">
    <name type="scientific">Cladophialophora carrionii</name>
    <dbReference type="NCBI Taxonomy" id="86049"/>
    <lineage>
        <taxon>Eukaryota</taxon>
        <taxon>Fungi</taxon>
        <taxon>Dikarya</taxon>
        <taxon>Ascomycota</taxon>
        <taxon>Pezizomycotina</taxon>
        <taxon>Eurotiomycetes</taxon>
        <taxon>Chaetothyriomycetidae</taxon>
        <taxon>Chaetothyriales</taxon>
        <taxon>Herpotrichiellaceae</taxon>
        <taxon>Cladophialophora</taxon>
    </lineage>
</organism>
<sequence length="102" mass="11731">MEGIRRSWSQNNLTNPENNHLMLMAFTSTASSNHVHCPFSFEHNIHWLCVFANRLTVHDAMHVRFAQEHKVAGPEWSQNNGSRTPREDPHLISAAHARRPNP</sequence>
<proteinExistence type="predicted"/>
<dbReference type="VEuPathDB" id="FungiDB:CLCR_01003"/>
<protein>
    <submittedName>
        <fullName evidence="2">Uncharacterized protein</fullName>
    </submittedName>
</protein>
<evidence type="ECO:0000313" key="2">
    <source>
        <dbReference type="EMBL" id="OCT54317.1"/>
    </source>
</evidence>
<dbReference type="EMBL" id="LGRB01000004">
    <property type="protein sequence ID" value="OCT54317.1"/>
    <property type="molecule type" value="Genomic_DNA"/>
</dbReference>
<feature type="region of interest" description="Disordered" evidence="1">
    <location>
        <begin position="70"/>
        <end position="102"/>
    </location>
</feature>
<gene>
    <name evidence="2" type="ORF">CLCR_01003</name>
</gene>
<dbReference type="Proteomes" id="UP000094526">
    <property type="component" value="Unassembled WGS sequence"/>
</dbReference>
<dbReference type="AlphaFoldDB" id="A0A1C1D0N8"/>
<comment type="caution">
    <text evidence="2">The sequence shown here is derived from an EMBL/GenBank/DDBJ whole genome shotgun (WGS) entry which is preliminary data.</text>
</comment>
<accession>A0A1C1D0N8</accession>
<evidence type="ECO:0000256" key="1">
    <source>
        <dbReference type="SAM" id="MobiDB-lite"/>
    </source>
</evidence>
<keyword evidence="3" id="KW-1185">Reference proteome</keyword>
<reference evidence="3" key="1">
    <citation type="submission" date="2015-07" db="EMBL/GenBank/DDBJ databases">
        <authorList>
            <person name="Teixeira M.M."/>
            <person name="Souza R.C."/>
            <person name="Almeida L.G."/>
            <person name="Vicente V.A."/>
            <person name="de Hoog S."/>
            <person name="Bocca A.L."/>
            <person name="de Almeida S.R."/>
            <person name="Vasconcelos A.T."/>
            <person name="Felipe M.S."/>
        </authorList>
    </citation>
    <scope>NUCLEOTIDE SEQUENCE [LARGE SCALE GENOMIC DNA]</scope>
    <source>
        <strain evidence="3">KSF</strain>
    </source>
</reference>
<evidence type="ECO:0000313" key="3">
    <source>
        <dbReference type="Proteomes" id="UP000094526"/>
    </source>
</evidence>
<name>A0A1C1D0N8_9EURO</name>